<dbReference type="OrthoDB" id="9802503at2"/>
<dbReference type="EC" id="2.7.1.11" evidence="15"/>
<dbReference type="InterPro" id="IPR012003">
    <property type="entry name" value="ATP_PFK_prok-type"/>
</dbReference>
<feature type="binding site" description="in other chain" evidence="15">
    <location>
        <begin position="185"/>
        <end position="187"/>
    </location>
    <ligand>
        <name>ADP</name>
        <dbReference type="ChEBI" id="CHEBI:456216"/>
        <note>allosteric activator; ligand shared between dimeric partners</note>
    </ligand>
</feature>
<feature type="binding site" description="in other chain" evidence="15">
    <location>
        <begin position="169"/>
        <end position="171"/>
    </location>
    <ligand>
        <name>substrate</name>
        <note>ligand shared between dimeric partners</note>
    </ligand>
</feature>
<dbReference type="GO" id="GO:0030388">
    <property type="term" value="P:fructose 1,6-bisphosphate metabolic process"/>
    <property type="evidence" value="ECO:0007669"/>
    <property type="project" value="TreeGrafter"/>
</dbReference>
<evidence type="ECO:0000256" key="9">
    <source>
        <dbReference type="ARBA" id="ARBA00022741"/>
    </source>
</evidence>
<dbReference type="Proteomes" id="UP000184322">
    <property type="component" value="Chromosome"/>
</dbReference>
<comment type="pathway">
    <text evidence="4 15">Carbohydrate degradation; glycolysis; D-glyceraldehyde 3-phosphate and glycerone phosphate from D-glucose: step 3/4.</text>
</comment>
<reference evidence="18" key="1">
    <citation type="submission" date="2016-10" db="EMBL/GenBank/DDBJ databases">
        <authorList>
            <person name="Beylefeld A."/>
            <person name="Abolnik C."/>
        </authorList>
    </citation>
    <scope>NUCLEOTIDE SEQUENCE [LARGE SCALE GENOMIC DNA]</scope>
    <source>
        <strain evidence="18">B359_6</strain>
    </source>
</reference>
<feature type="binding site" evidence="15">
    <location>
        <begin position="72"/>
        <end position="73"/>
    </location>
    <ligand>
        <name>ATP</name>
        <dbReference type="ChEBI" id="CHEBI:30616"/>
    </ligand>
</feature>
<comment type="cofactor">
    <cofactor evidence="1 15">
        <name>Mg(2+)</name>
        <dbReference type="ChEBI" id="CHEBI:18420"/>
    </cofactor>
</comment>
<dbReference type="GO" id="GO:0006002">
    <property type="term" value="P:fructose 6-phosphate metabolic process"/>
    <property type="evidence" value="ECO:0007669"/>
    <property type="project" value="UniProtKB-UniRule"/>
</dbReference>
<organism evidence="17 18">
    <name type="scientific">Mycoplasmopsis pullorum</name>
    <dbReference type="NCBI Taxonomy" id="48003"/>
    <lineage>
        <taxon>Bacteria</taxon>
        <taxon>Bacillati</taxon>
        <taxon>Mycoplasmatota</taxon>
        <taxon>Mycoplasmoidales</taxon>
        <taxon>Metamycoplasmataceae</taxon>
        <taxon>Mycoplasmopsis</taxon>
    </lineage>
</organism>
<dbReference type="PROSITE" id="PS00433">
    <property type="entry name" value="PHOSPHOFRUCTOKINASE"/>
    <property type="match status" value="1"/>
</dbReference>
<dbReference type="GO" id="GO:0070095">
    <property type="term" value="F:fructose-6-phosphate binding"/>
    <property type="evidence" value="ECO:0007669"/>
    <property type="project" value="TreeGrafter"/>
</dbReference>
<feature type="binding site" description="in other chain" evidence="15">
    <location>
        <begin position="125"/>
        <end position="127"/>
    </location>
    <ligand>
        <name>substrate</name>
        <note>ligand shared between dimeric partners</note>
    </ligand>
</feature>
<evidence type="ECO:0000256" key="13">
    <source>
        <dbReference type="ARBA" id="ARBA00023152"/>
    </source>
</evidence>
<dbReference type="PANTHER" id="PTHR13697">
    <property type="entry name" value="PHOSPHOFRUCTOKINASE"/>
    <property type="match status" value="1"/>
</dbReference>
<dbReference type="RefSeq" id="WP_073372629.1">
    <property type="nucleotide sequence ID" value="NZ_CP017813.1"/>
</dbReference>
<dbReference type="Gene3D" id="3.40.50.450">
    <property type="match status" value="1"/>
</dbReference>
<dbReference type="GO" id="GO:0005524">
    <property type="term" value="F:ATP binding"/>
    <property type="evidence" value="ECO:0007669"/>
    <property type="project" value="UniProtKB-UniRule"/>
</dbReference>
<dbReference type="GO" id="GO:0061621">
    <property type="term" value="P:canonical glycolysis"/>
    <property type="evidence" value="ECO:0007669"/>
    <property type="project" value="TreeGrafter"/>
</dbReference>
<gene>
    <name evidence="15" type="primary">pfkA</name>
    <name evidence="17" type="ORF">BLA55_03110</name>
</gene>
<evidence type="ECO:0000256" key="2">
    <source>
        <dbReference type="ARBA" id="ARBA00002659"/>
    </source>
</evidence>
<protein>
    <recommendedName>
        <fullName evidence="15">ATP-dependent 6-phosphofructokinase</fullName>
        <shortName evidence="15">ATP-PFK</shortName>
        <shortName evidence="15">Phosphofructokinase</shortName>
        <ecNumber evidence="15">2.7.1.11</ecNumber>
    </recommendedName>
    <alternativeName>
        <fullName evidence="15">Phosphohexokinase</fullName>
    </alternativeName>
</protein>
<comment type="activity regulation">
    <text evidence="15">Allosterically activated by ADP and other diphosphonucleosides, and allosterically inhibited by phosphoenolpyruvate.</text>
</comment>
<evidence type="ECO:0000256" key="3">
    <source>
        <dbReference type="ARBA" id="ARBA00004496"/>
    </source>
</evidence>
<comment type="caution">
    <text evidence="15">Lacks conserved residue(s) required for the propagation of feature annotation.</text>
</comment>
<dbReference type="UniPathway" id="UPA00109">
    <property type="reaction ID" value="UER00182"/>
</dbReference>
<dbReference type="GO" id="GO:0005945">
    <property type="term" value="C:6-phosphofructokinase complex"/>
    <property type="evidence" value="ECO:0007669"/>
    <property type="project" value="TreeGrafter"/>
</dbReference>
<dbReference type="AlphaFoldDB" id="A0A1L4FSN5"/>
<dbReference type="InterPro" id="IPR015912">
    <property type="entry name" value="Phosphofructokinase_CS"/>
</dbReference>
<evidence type="ECO:0000259" key="16">
    <source>
        <dbReference type="Pfam" id="PF00365"/>
    </source>
</evidence>
<evidence type="ECO:0000256" key="7">
    <source>
        <dbReference type="ARBA" id="ARBA00022679"/>
    </source>
</evidence>
<keyword evidence="18" id="KW-1185">Reference proteome</keyword>
<dbReference type="Gene3D" id="3.40.50.460">
    <property type="entry name" value="Phosphofructokinase domain"/>
    <property type="match status" value="1"/>
</dbReference>
<keyword evidence="7 15" id="KW-0808">Transferase</keyword>
<comment type="similarity">
    <text evidence="15">Belongs to the phosphofructokinase type A (PFKA) family. ATP-dependent PFK group I subfamily. Prokaryotic clade 'B1' sub-subfamily.</text>
</comment>
<evidence type="ECO:0000256" key="8">
    <source>
        <dbReference type="ARBA" id="ARBA00022723"/>
    </source>
</evidence>
<dbReference type="GO" id="GO:0048029">
    <property type="term" value="F:monosaccharide binding"/>
    <property type="evidence" value="ECO:0007669"/>
    <property type="project" value="TreeGrafter"/>
</dbReference>
<keyword evidence="11 15" id="KW-0067">ATP-binding</keyword>
<feature type="binding site" evidence="15">
    <location>
        <begin position="102"/>
        <end position="105"/>
    </location>
    <ligand>
        <name>ATP</name>
        <dbReference type="ChEBI" id="CHEBI:30616"/>
    </ligand>
</feature>
<dbReference type="HAMAP" id="MF_00339">
    <property type="entry name" value="Phosphofructokinase_I_B1"/>
    <property type="match status" value="1"/>
</dbReference>
<evidence type="ECO:0000256" key="5">
    <source>
        <dbReference type="ARBA" id="ARBA00022490"/>
    </source>
</evidence>
<accession>A0A1L4FSN5</accession>
<evidence type="ECO:0000313" key="17">
    <source>
        <dbReference type="EMBL" id="APJ38625.1"/>
    </source>
</evidence>
<evidence type="ECO:0000256" key="11">
    <source>
        <dbReference type="ARBA" id="ARBA00022840"/>
    </source>
</evidence>
<feature type="binding site" description="in other chain" evidence="15">
    <location>
        <position position="223"/>
    </location>
    <ligand>
        <name>substrate</name>
        <note>ligand shared between dimeric partners</note>
    </ligand>
</feature>
<feature type="binding site" evidence="15">
    <location>
        <position position="103"/>
    </location>
    <ligand>
        <name>Mg(2+)</name>
        <dbReference type="ChEBI" id="CHEBI:18420"/>
        <note>catalytic</note>
    </ligand>
</feature>
<dbReference type="GO" id="GO:0003872">
    <property type="term" value="F:6-phosphofructokinase activity"/>
    <property type="evidence" value="ECO:0007669"/>
    <property type="project" value="UniProtKB-UniRule"/>
</dbReference>
<comment type="subcellular location">
    <subcellularLocation>
        <location evidence="3 15">Cytoplasm</location>
    </subcellularLocation>
</comment>
<dbReference type="InterPro" id="IPR000023">
    <property type="entry name" value="Phosphofructokinase_dom"/>
</dbReference>
<comment type="function">
    <text evidence="2 15">Catalyzes the phosphorylation of D-fructose 6-phosphate to fructose 1,6-bisphosphate by ATP, the first committing step of glycolysis.</text>
</comment>
<name>A0A1L4FSN5_9BACT</name>
<feature type="binding site" evidence="15">
    <location>
        <position position="162"/>
    </location>
    <ligand>
        <name>substrate</name>
        <note>ligand shared between dimeric partners</note>
    </ligand>
</feature>
<proteinExistence type="inferred from homology"/>
<keyword evidence="8 15" id="KW-0479">Metal-binding</keyword>
<dbReference type="GO" id="GO:0016208">
    <property type="term" value="F:AMP binding"/>
    <property type="evidence" value="ECO:0007669"/>
    <property type="project" value="TreeGrafter"/>
</dbReference>
<evidence type="ECO:0000256" key="4">
    <source>
        <dbReference type="ARBA" id="ARBA00004679"/>
    </source>
</evidence>
<dbReference type="PIRSF" id="PIRSF000532">
    <property type="entry name" value="ATP_PFK_prok"/>
    <property type="match status" value="1"/>
</dbReference>
<keyword evidence="12 15" id="KW-0460">Magnesium</keyword>
<comment type="catalytic activity">
    <reaction evidence="14 15">
        <text>beta-D-fructose 6-phosphate + ATP = beta-D-fructose 1,6-bisphosphate + ADP + H(+)</text>
        <dbReference type="Rhea" id="RHEA:16109"/>
        <dbReference type="ChEBI" id="CHEBI:15378"/>
        <dbReference type="ChEBI" id="CHEBI:30616"/>
        <dbReference type="ChEBI" id="CHEBI:32966"/>
        <dbReference type="ChEBI" id="CHEBI:57634"/>
        <dbReference type="ChEBI" id="CHEBI:456216"/>
        <dbReference type="EC" id="2.7.1.11"/>
    </reaction>
</comment>
<dbReference type="NCBIfam" id="NF002872">
    <property type="entry name" value="PRK03202.1"/>
    <property type="match status" value="1"/>
</dbReference>
<dbReference type="FunFam" id="3.40.50.460:FF:000002">
    <property type="entry name" value="ATP-dependent 6-phosphofructokinase"/>
    <property type="match status" value="1"/>
</dbReference>
<dbReference type="InterPro" id="IPR022953">
    <property type="entry name" value="ATP_PFK"/>
</dbReference>
<dbReference type="FunFam" id="3.40.50.450:FF:000001">
    <property type="entry name" value="ATP-dependent 6-phosphofructokinase"/>
    <property type="match status" value="1"/>
</dbReference>
<evidence type="ECO:0000313" key="18">
    <source>
        <dbReference type="Proteomes" id="UP000184322"/>
    </source>
</evidence>
<evidence type="ECO:0000256" key="6">
    <source>
        <dbReference type="ARBA" id="ARBA00022533"/>
    </source>
</evidence>
<dbReference type="GO" id="GO:0046872">
    <property type="term" value="F:metal ion binding"/>
    <property type="evidence" value="ECO:0007669"/>
    <property type="project" value="UniProtKB-KW"/>
</dbReference>
<dbReference type="PANTHER" id="PTHR13697:SF4">
    <property type="entry name" value="ATP-DEPENDENT 6-PHOSPHOFRUCTOKINASE"/>
    <property type="match status" value="1"/>
</dbReference>
<dbReference type="SUPFAM" id="SSF53784">
    <property type="entry name" value="Phosphofructokinase"/>
    <property type="match status" value="1"/>
</dbReference>
<evidence type="ECO:0000256" key="1">
    <source>
        <dbReference type="ARBA" id="ARBA00001946"/>
    </source>
</evidence>
<sequence>MRKIAVLTSGGDAPGMNSALRAIIKSAKANGLEAFVVYEGYKGLYEGNIVPADTINFDAYNNLGGTVIYSARFPEFKNPEVRQVAINNLKSKDIDALVVIGGDGSYMGAQLLHEAGVKTVGLPGTIDNDIASSDFTIGYDTALNIVVDAIDKIRDTATSHRRIMVVEVMGNQCGDLALWSGLATGAEIISTSENTLSVEEIVQQASELAKDLSRRSIMIVVSEKRYNIAELAKEIEKATKWETRPTSLGHIQRGGRPSAQERISAALMGIKAVEFLLEGQSGIAIGIIKGDVVANPILEALSMHSPAKAKAVERANKFNKLNKIK</sequence>
<feature type="domain" description="Phosphofructokinase" evidence="16">
    <location>
        <begin position="3"/>
        <end position="276"/>
    </location>
</feature>
<dbReference type="EMBL" id="CP017813">
    <property type="protein sequence ID" value="APJ38625.1"/>
    <property type="molecule type" value="Genomic_DNA"/>
</dbReference>
<dbReference type="PRINTS" id="PR00476">
    <property type="entry name" value="PHFRCTKINASE"/>
</dbReference>
<feature type="binding site" evidence="15">
    <location>
        <position position="11"/>
    </location>
    <ligand>
        <name>ATP</name>
        <dbReference type="ChEBI" id="CHEBI:30616"/>
    </ligand>
</feature>
<dbReference type="Pfam" id="PF00365">
    <property type="entry name" value="PFK"/>
    <property type="match status" value="1"/>
</dbReference>
<dbReference type="GO" id="GO:0042802">
    <property type="term" value="F:identical protein binding"/>
    <property type="evidence" value="ECO:0007669"/>
    <property type="project" value="TreeGrafter"/>
</dbReference>
<keyword evidence="10 15" id="KW-0418">Kinase</keyword>
<keyword evidence="9 15" id="KW-0547">Nucleotide-binding</keyword>
<keyword evidence="6 15" id="KW-0021">Allosteric enzyme</keyword>
<feature type="active site" description="Proton acceptor" evidence="15">
    <location>
        <position position="127"/>
    </location>
</feature>
<keyword evidence="5 15" id="KW-0963">Cytoplasm</keyword>
<evidence type="ECO:0000256" key="15">
    <source>
        <dbReference type="HAMAP-Rule" id="MF_00339"/>
    </source>
</evidence>
<feature type="binding site" description="in other chain" evidence="15">
    <location>
        <begin position="250"/>
        <end position="253"/>
    </location>
    <ligand>
        <name>substrate</name>
        <note>ligand shared between dimeric partners</note>
    </ligand>
</feature>
<feature type="binding site" evidence="15">
    <location>
        <begin position="21"/>
        <end position="25"/>
    </location>
    <ligand>
        <name>ADP</name>
        <dbReference type="ChEBI" id="CHEBI:456216"/>
        <note>allosteric activator; ligand shared between dimeric partners</note>
    </ligand>
</feature>
<dbReference type="NCBIfam" id="TIGR02482">
    <property type="entry name" value="PFKA_ATP"/>
    <property type="match status" value="1"/>
</dbReference>
<feature type="binding site" description="in other chain" evidence="15">
    <location>
        <position position="154"/>
    </location>
    <ligand>
        <name>ADP</name>
        <dbReference type="ChEBI" id="CHEBI:456216"/>
        <note>allosteric activator; ligand shared between dimeric partners</note>
    </ligand>
</feature>
<dbReference type="KEGG" id="mpul:BLA55_03110"/>
<evidence type="ECO:0000256" key="10">
    <source>
        <dbReference type="ARBA" id="ARBA00022777"/>
    </source>
</evidence>
<comment type="subunit">
    <text evidence="15">Homotetramer.</text>
</comment>
<dbReference type="InterPro" id="IPR035966">
    <property type="entry name" value="PKF_sf"/>
</dbReference>
<evidence type="ECO:0000256" key="12">
    <source>
        <dbReference type="ARBA" id="ARBA00022842"/>
    </source>
</evidence>
<evidence type="ECO:0000256" key="14">
    <source>
        <dbReference type="ARBA" id="ARBA00048070"/>
    </source>
</evidence>
<feature type="binding site" evidence="15">
    <location>
        <position position="244"/>
    </location>
    <ligand>
        <name>substrate</name>
        <note>ligand shared between dimeric partners</note>
    </ligand>
</feature>
<keyword evidence="13 15" id="KW-0324">Glycolysis</keyword>
<dbReference type="InterPro" id="IPR012828">
    <property type="entry name" value="PFKA_ATP_prok"/>
</dbReference>
<dbReference type="STRING" id="48003.BLA55_03110"/>